<feature type="compositionally biased region" description="Polar residues" evidence="1">
    <location>
        <begin position="246"/>
        <end position="260"/>
    </location>
</feature>
<organism evidence="2 3">
    <name type="scientific">Aspergillus tanneri</name>
    <dbReference type="NCBI Taxonomy" id="1220188"/>
    <lineage>
        <taxon>Eukaryota</taxon>
        <taxon>Fungi</taxon>
        <taxon>Dikarya</taxon>
        <taxon>Ascomycota</taxon>
        <taxon>Pezizomycotina</taxon>
        <taxon>Eurotiomycetes</taxon>
        <taxon>Eurotiomycetidae</taxon>
        <taxon>Eurotiales</taxon>
        <taxon>Aspergillaceae</taxon>
        <taxon>Aspergillus</taxon>
        <taxon>Aspergillus subgen. Circumdati</taxon>
    </lineage>
</organism>
<gene>
    <name evidence="2" type="ORF">EYZ11_013083</name>
</gene>
<feature type="region of interest" description="Disordered" evidence="1">
    <location>
        <begin position="202"/>
        <end position="403"/>
    </location>
</feature>
<dbReference type="EMBL" id="SOSA01001191">
    <property type="protein sequence ID" value="THC87469.1"/>
    <property type="molecule type" value="Genomic_DNA"/>
</dbReference>
<sequence>MRIHDQWVSNLASGATLRRPTWGAVVHGVPVKSIGDLTDPKERERVAHALLDENREGWKSQEPRIKHVFWLTRPSNQKKSSALVVEFMDPRHANEAIQKGTIWDSDVRTTVLYDRSARIRRTTCGLCASSHETRDCLVRTDLSQERKCAGCGEAHAAWHRGCRKYEAEMERVQAAAIHRRPLHRIPPYVDFEFTFVAGSDAASSSFNSGGRSQPHAGGSTSGISINGRSRSASRPAEVRFEHGSTPPRQSSRAGPVSNNVELMDTGADGPGAASQEQAIEIVNEQVLPDPETPAPAPRGRRPRGKRSDSTSSTGTRRSARKQAERAIQLVNTRITTEEATPPPKRQQSRPSYRERSTSESTLTTVALPDTPDPISEPAEERQINMRARSRSQSRKRTRDQQSK</sequence>
<evidence type="ECO:0000313" key="3">
    <source>
        <dbReference type="Proteomes" id="UP000308092"/>
    </source>
</evidence>
<proteinExistence type="predicted"/>
<reference evidence="2 3" key="1">
    <citation type="submission" date="2019-03" db="EMBL/GenBank/DDBJ databases">
        <title>The genome sequence of a newly discovered highly antifungal drug resistant Aspergillus species, Aspergillus tanneri NIH 1004.</title>
        <authorList>
            <person name="Mounaud S."/>
            <person name="Singh I."/>
            <person name="Joardar V."/>
            <person name="Pakala S."/>
            <person name="Pakala S."/>
            <person name="Venepally P."/>
            <person name="Hoover J."/>
            <person name="Nierman W."/>
            <person name="Chung J."/>
            <person name="Losada L."/>
        </authorList>
    </citation>
    <scope>NUCLEOTIDE SEQUENCE [LARGE SCALE GENOMIC DNA]</scope>
    <source>
        <strain evidence="2 3">NIH1004</strain>
    </source>
</reference>
<feature type="compositionally biased region" description="Polar residues" evidence="1">
    <location>
        <begin position="202"/>
        <end position="211"/>
    </location>
</feature>
<dbReference type="STRING" id="1220188.A0A4S3IYJ8"/>
<feature type="compositionally biased region" description="Polar residues" evidence="1">
    <location>
        <begin position="329"/>
        <end position="338"/>
    </location>
</feature>
<dbReference type="Proteomes" id="UP000308092">
    <property type="component" value="Unassembled WGS sequence"/>
</dbReference>
<keyword evidence="3" id="KW-1185">Reference proteome</keyword>
<name>A0A4S3IYJ8_9EURO</name>
<protein>
    <submittedName>
        <fullName evidence="2">Uncharacterized protein</fullName>
    </submittedName>
</protein>
<dbReference type="VEuPathDB" id="FungiDB:EYZ11_013083"/>
<evidence type="ECO:0000313" key="2">
    <source>
        <dbReference type="EMBL" id="THC87469.1"/>
    </source>
</evidence>
<evidence type="ECO:0000256" key="1">
    <source>
        <dbReference type="SAM" id="MobiDB-lite"/>
    </source>
</evidence>
<comment type="caution">
    <text evidence="2">The sequence shown here is derived from an EMBL/GenBank/DDBJ whole genome shotgun (WGS) entry which is preliminary data.</text>
</comment>
<feature type="compositionally biased region" description="Polar residues" evidence="1">
    <location>
        <begin position="221"/>
        <end position="232"/>
    </location>
</feature>
<dbReference type="AlphaFoldDB" id="A0A4S3IYJ8"/>
<accession>A0A4S3IYJ8</accession>
<feature type="compositionally biased region" description="Basic residues" evidence="1">
    <location>
        <begin position="387"/>
        <end position="397"/>
    </location>
</feature>